<sequence>MPSRCQTPPMRSQMTRVVPRQAGDLVMLTPPPSSYSHRSSLGSASAASDTHSLQQLASTTKTQRRIHHTASKPSYLLPHLWRPHTPHTHTHSSPALQSSTNMSFDWEHQFCLGCDKQTDGATYCSESCRLADYERTSPSSPSSVVSSAAGSPASSSFPSDWTLSSSSTAYNNSTKFYLSPAYDFALAQSSSRRGSTQIQTLSPSASHASLCSMRSNSSAGLDATQLSEKAAKELRAYARSFESVRLQRRRSA</sequence>
<evidence type="ECO:0000313" key="3">
    <source>
        <dbReference type="Proteomes" id="UP000007322"/>
    </source>
</evidence>
<keyword evidence="3" id="KW-1185">Reference proteome</keyword>
<accession>G2QPU3</accession>
<reference evidence="2 3" key="1">
    <citation type="journal article" date="2011" name="Nat. Biotechnol.">
        <title>Comparative genomic analysis of the thermophilic biomass-degrading fungi Myceliophthora thermophila and Thielavia terrestris.</title>
        <authorList>
            <person name="Berka R.M."/>
            <person name="Grigoriev I.V."/>
            <person name="Otillar R."/>
            <person name="Salamov A."/>
            <person name="Grimwood J."/>
            <person name="Reid I."/>
            <person name="Ishmael N."/>
            <person name="John T."/>
            <person name="Darmond C."/>
            <person name="Moisan M.-C."/>
            <person name="Henrissat B."/>
            <person name="Coutinho P.M."/>
            <person name="Lombard V."/>
            <person name="Natvig D.O."/>
            <person name="Lindquist E."/>
            <person name="Schmutz J."/>
            <person name="Lucas S."/>
            <person name="Harris P."/>
            <person name="Powlowski J."/>
            <person name="Bellemare A."/>
            <person name="Taylor D."/>
            <person name="Butler G."/>
            <person name="de Vries R.P."/>
            <person name="Allijn I.E."/>
            <person name="van den Brink J."/>
            <person name="Ushinsky S."/>
            <person name="Storms R."/>
            <person name="Powell A.J."/>
            <person name="Paulsen I.T."/>
            <person name="Elbourne L.D.H."/>
            <person name="Baker S.E."/>
            <person name="Magnuson J."/>
            <person name="LaBoissiere S."/>
            <person name="Clutterbuck A.J."/>
            <person name="Martinez D."/>
            <person name="Wogulis M."/>
            <person name="de Leon A.L."/>
            <person name="Rey M.W."/>
            <person name="Tsang A."/>
        </authorList>
    </citation>
    <scope>NUCLEOTIDE SEQUENCE [LARGE SCALE GENOMIC DNA]</scope>
    <source>
        <strain evidence="3">ATCC 42464 / BCRC 31852 / DSM 1799</strain>
    </source>
</reference>
<evidence type="ECO:0008006" key="4">
    <source>
        <dbReference type="Google" id="ProtNLM"/>
    </source>
</evidence>
<feature type="region of interest" description="Disordered" evidence="1">
    <location>
        <begin position="25"/>
        <end position="96"/>
    </location>
</feature>
<dbReference type="RefSeq" id="XP_003666851.1">
    <property type="nucleotide sequence ID" value="XM_003666803.1"/>
</dbReference>
<evidence type="ECO:0000256" key="1">
    <source>
        <dbReference type="SAM" id="MobiDB-lite"/>
    </source>
</evidence>
<proteinExistence type="predicted"/>
<feature type="compositionally biased region" description="Low complexity" evidence="1">
    <location>
        <begin position="137"/>
        <end position="159"/>
    </location>
</feature>
<dbReference type="AlphaFoldDB" id="G2QPU3"/>
<dbReference type="InParanoid" id="G2QPU3"/>
<feature type="region of interest" description="Disordered" evidence="1">
    <location>
        <begin position="134"/>
        <end position="164"/>
    </location>
</feature>
<protein>
    <recommendedName>
        <fullName evidence="4">Life-span regulatory factor domain-containing protein</fullName>
    </recommendedName>
</protein>
<dbReference type="OrthoDB" id="2563506at2759"/>
<gene>
    <name evidence="2" type="ORF">MYCTH_2084695</name>
</gene>
<feature type="region of interest" description="Disordered" evidence="1">
    <location>
        <begin position="1"/>
        <end position="20"/>
    </location>
</feature>
<dbReference type="GeneID" id="11507136"/>
<name>G2QPU3_THET4</name>
<dbReference type="OMA" id="MASRCQT"/>
<feature type="compositionally biased region" description="Polar residues" evidence="1">
    <location>
        <begin position="1"/>
        <end position="15"/>
    </location>
</feature>
<dbReference type="Pfam" id="PF12855">
    <property type="entry name" value="Ecl1"/>
    <property type="match status" value="1"/>
</dbReference>
<organism evidence="2 3">
    <name type="scientific">Thermothelomyces thermophilus (strain ATCC 42464 / BCRC 31852 / DSM 1799)</name>
    <name type="common">Sporotrichum thermophile</name>
    <dbReference type="NCBI Taxonomy" id="573729"/>
    <lineage>
        <taxon>Eukaryota</taxon>
        <taxon>Fungi</taxon>
        <taxon>Dikarya</taxon>
        <taxon>Ascomycota</taxon>
        <taxon>Pezizomycotina</taxon>
        <taxon>Sordariomycetes</taxon>
        <taxon>Sordariomycetidae</taxon>
        <taxon>Sordariales</taxon>
        <taxon>Chaetomiaceae</taxon>
        <taxon>Thermothelomyces</taxon>
    </lineage>
</organism>
<dbReference type="Proteomes" id="UP000007322">
    <property type="component" value="Chromosome 7"/>
</dbReference>
<dbReference type="InterPro" id="IPR024368">
    <property type="entry name" value="Ecl1/2/3"/>
</dbReference>
<evidence type="ECO:0000313" key="2">
    <source>
        <dbReference type="EMBL" id="AEO61606.1"/>
    </source>
</evidence>
<dbReference type="VEuPathDB" id="FungiDB:MYCTH_2084695"/>
<dbReference type="eggNOG" id="ENOG502S7ZU">
    <property type="taxonomic scope" value="Eukaryota"/>
</dbReference>
<feature type="compositionally biased region" description="Basic residues" evidence="1">
    <location>
        <begin position="81"/>
        <end position="90"/>
    </location>
</feature>
<dbReference type="KEGG" id="mtm:MYCTH_2084695"/>
<dbReference type="EMBL" id="CP003008">
    <property type="protein sequence ID" value="AEO61606.1"/>
    <property type="molecule type" value="Genomic_DNA"/>
</dbReference>
<dbReference type="HOGENOM" id="CLU_1147083_0_0_1"/>
<feature type="compositionally biased region" description="Polar residues" evidence="1">
    <location>
        <begin position="34"/>
        <end position="61"/>
    </location>
</feature>